<name>A0AAE1IVD7_9FABA</name>
<dbReference type="SUPFAM" id="SSF56672">
    <property type="entry name" value="DNA/RNA polymerases"/>
    <property type="match status" value="1"/>
</dbReference>
<evidence type="ECO:0000313" key="3">
    <source>
        <dbReference type="Proteomes" id="UP001293593"/>
    </source>
</evidence>
<dbReference type="Proteomes" id="UP001293593">
    <property type="component" value="Unassembled WGS sequence"/>
</dbReference>
<accession>A0AAE1IVD7</accession>
<dbReference type="SUPFAM" id="SSF56219">
    <property type="entry name" value="DNase I-like"/>
    <property type="match status" value="1"/>
</dbReference>
<evidence type="ECO:0000313" key="2">
    <source>
        <dbReference type="EMBL" id="KAK4258441.1"/>
    </source>
</evidence>
<dbReference type="Pfam" id="PF00078">
    <property type="entry name" value="RVT_1"/>
    <property type="match status" value="1"/>
</dbReference>
<comment type="caution">
    <text evidence="2">The sequence shown here is derived from an EMBL/GenBank/DDBJ whole genome shotgun (WGS) entry which is preliminary data.</text>
</comment>
<dbReference type="InterPro" id="IPR043502">
    <property type="entry name" value="DNA/RNA_pol_sf"/>
</dbReference>
<dbReference type="AlphaFoldDB" id="A0AAE1IVD7"/>
<feature type="domain" description="Reverse transcriptase" evidence="1">
    <location>
        <begin position="304"/>
        <end position="524"/>
    </location>
</feature>
<dbReference type="InterPro" id="IPR000477">
    <property type="entry name" value="RT_dom"/>
</dbReference>
<dbReference type="Gene3D" id="3.60.10.10">
    <property type="entry name" value="Endonuclease/exonuclease/phosphatase"/>
    <property type="match status" value="1"/>
</dbReference>
<gene>
    <name evidence="2" type="ORF">QN277_004892</name>
</gene>
<keyword evidence="3" id="KW-1185">Reference proteome</keyword>
<reference evidence="2" key="1">
    <citation type="submission" date="2023-10" db="EMBL/GenBank/DDBJ databases">
        <title>Chromosome-level genome of the transformable northern wattle, Acacia crassicarpa.</title>
        <authorList>
            <person name="Massaro I."/>
            <person name="Sinha N.R."/>
            <person name="Poethig S."/>
            <person name="Leichty A.R."/>
        </authorList>
    </citation>
    <scope>NUCLEOTIDE SEQUENCE</scope>
    <source>
        <strain evidence="2">Acra3RX</strain>
        <tissue evidence="2">Leaf</tissue>
    </source>
</reference>
<dbReference type="InterPro" id="IPR036691">
    <property type="entry name" value="Endo/exonu/phosph_ase_sf"/>
</dbReference>
<dbReference type="PROSITE" id="PS50878">
    <property type="entry name" value="RT_POL"/>
    <property type="match status" value="1"/>
</dbReference>
<sequence length="524" mass="60910">MIDIGFVGPEFTWKRGNSEARLDRMLANEEWVTLFPNASMAHLPFFKSDHRPLLLRLNPEMAINKPNRPFRFIVAWVLHDKFDDFVRQAWNHNTSWVHNISQFSDVCSTWNKEVFKHTELRKKRLLRRLDELNWVVARFGMEPKYAQLQLVLWKDLEDVLIQESFIWAQKARAVWTVYSDRNTHFFHARANHRKKSQRLEGIKDDVGSWVYDTVQIKGMATTFFSHLLSEDITIRLVIHCPMSYPSMNDELLRWCGRDVLDRGIKEAIFSMGVLKALGPNGFNALFYHNQWSTVCAFVVNYVKFLFANPQAIREINGTLIVLIPKKDHLETLGDLRPISLCNVIYKSIMKIIVSRLKNILPQVISPNQCSFVPSRHSSDNIIVAQEVIHSMRNMKKKKGFMAIKIDLEKAYDRVNWQLLFACLQKLHIPSSLREVIAQCVSTPSMQLLWNGDKAEEFRPSRGVRQGDPLSPYLFVICMEKLAHLIQAAIHEGTWELIRLSRTGPQISHLFFADDIMLFSEASMD</sequence>
<proteinExistence type="predicted"/>
<organism evidence="2 3">
    <name type="scientific">Acacia crassicarpa</name>
    <name type="common">northern wattle</name>
    <dbReference type="NCBI Taxonomy" id="499986"/>
    <lineage>
        <taxon>Eukaryota</taxon>
        <taxon>Viridiplantae</taxon>
        <taxon>Streptophyta</taxon>
        <taxon>Embryophyta</taxon>
        <taxon>Tracheophyta</taxon>
        <taxon>Spermatophyta</taxon>
        <taxon>Magnoliopsida</taxon>
        <taxon>eudicotyledons</taxon>
        <taxon>Gunneridae</taxon>
        <taxon>Pentapetalae</taxon>
        <taxon>rosids</taxon>
        <taxon>fabids</taxon>
        <taxon>Fabales</taxon>
        <taxon>Fabaceae</taxon>
        <taxon>Caesalpinioideae</taxon>
        <taxon>mimosoid clade</taxon>
        <taxon>Acacieae</taxon>
        <taxon>Acacia</taxon>
    </lineage>
</organism>
<dbReference type="CDD" id="cd01650">
    <property type="entry name" value="RT_nLTR_like"/>
    <property type="match status" value="1"/>
</dbReference>
<protein>
    <recommendedName>
        <fullName evidence="1">Reverse transcriptase domain-containing protein</fullName>
    </recommendedName>
</protein>
<dbReference type="PANTHER" id="PTHR19446">
    <property type="entry name" value="REVERSE TRANSCRIPTASES"/>
    <property type="match status" value="1"/>
</dbReference>
<dbReference type="EMBL" id="JAWXYG010000011">
    <property type="protein sequence ID" value="KAK4258441.1"/>
    <property type="molecule type" value="Genomic_DNA"/>
</dbReference>
<evidence type="ECO:0000259" key="1">
    <source>
        <dbReference type="PROSITE" id="PS50878"/>
    </source>
</evidence>